<dbReference type="GO" id="GO:0003700">
    <property type="term" value="F:DNA-binding transcription factor activity"/>
    <property type="evidence" value="ECO:0007669"/>
    <property type="project" value="InterPro"/>
</dbReference>
<reference evidence="5 6" key="1">
    <citation type="journal article" date="2012" name="J. Am. Chem. Soc.">
        <title>Bacterial biosynthesis and maturation of the didemnin anti-cancer agents.</title>
        <authorList>
            <person name="Xu Y."/>
            <person name="Kersten R.D."/>
            <person name="Nam S.J."/>
            <person name="Lu L."/>
            <person name="Al-Suwailem A.M."/>
            <person name="Zheng H."/>
            <person name="Fenical W."/>
            <person name="Dorrestein P.C."/>
            <person name="Moore B.S."/>
            <person name="Qian P.Y."/>
        </authorList>
    </citation>
    <scope>NUCLEOTIDE SEQUENCE [LARGE SCALE GENOMIC DNA]</scope>
    <source>
        <strain evidence="5 6">KA081020-065</strain>
    </source>
</reference>
<dbReference type="PANTHER" id="PTHR47893">
    <property type="entry name" value="REGULATORY PROTEIN PCHR"/>
    <property type="match status" value="1"/>
</dbReference>
<gene>
    <name evidence="5" type="primary">pchR</name>
    <name evidence="5" type="ordered locus">TMO_0259</name>
</gene>
<keyword evidence="1" id="KW-0805">Transcription regulation</keyword>
<dbReference type="Proteomes" id="UP000005258">
    <property type="component" value="Chromosome"/>
</dbReference>
<name>I3TH60_TISMK</name>
<sequence length="328" mass="35164">MTSLTTWEVDENAALKAEGIAAIPAWFAAQANEPLGDGMAVNRFDFTAEAEQRLRIAGPPTLSISMFFDGAGSLSIDGGRPLEIRPGTTVLYHADRPTVGEDLIPAGARVFCLDFRYEAGLLTGLGLAALPVLIRGFATDCSVRDVLLLGRPTSTALEAVGRAVLACRLTGAARQVFLKAKALEALAWLIAEIDGAPPVATLPVPAERRRIEHAARLLVERHDEAWTIPLLARTVGLNEKKLKSGFRLVIGRTVHGHLEAARLDAAARMIEDGARVIDAAVAVGYTNPSHFARLFRRRFGAAPADWRRGVLVPQIVRPDVPARPPGSG</sequence>
<evidence type="ECO:0000256" key="2">
    <source>
        <dbReference type="ARBA" id="ARBA00023125"/>
    </source>
</evidence>
<dbReference type="InterPro" id="IPR018062">
    <property type="entry name" value="HTH_AraC-typ_CS"/>
</dbReference>
<evidence type="ECO:0000313" key="5">
    <source>
        <dbReference type="EMBL" id="AFK52098.1"/>
    </source>
</evidence>
<dbReference type="STRING" id="1110502.TMO_0259"/>
<dbReference type="PRINTS" id="PR00032">
    <property type="entry name" value="HTHARAC"/>
</dbReference>
<dbReference type="PROSITE" id="PS01124">
    <property type="entry name" value="HTH_ARAC_FAMILY_2"/>
    <property type="match status" value="1"/>
</dbReference>
<dbReference type="SMART" id="SM00342">
    <property type="entry name" value="HTH_ARAC"/>
    <property type="match status" value="1"/>
</dbReference>
<protein>
    <submittedName>
        <fullName evidence="5">Transcriptional regulator, arac family</fullName>
    </submittedName>
</protein>
<dbReference type="InterPro" id="IPR018060">
    <property type="entry name" value="HTH_AraC"/>
</dbReference>
<keyword evidence="2" id="KW-0238">DNA-binding</keyword>
<dbReference type="InterPro" id="IPR053142">
    <property type="entry name" value="PchR_regulatory_protein"/>
</dbReference>
<dbReference type="Pfam" id="PF12833">
    <property type="entry name" value="HTH_18"/>
    <property type="match status" value="1"/>
</dbReference>
<dbReference type="KEGG" id="tmo:TMO_0259"/>
<dbReference type="GO" id="GO:0043565">
    <property type="term" value="F:sequence-specific DNA binding"/>
    <property type="evidence" value="ECO:0007669"/>
    <property type="project" value="InterPro"/>
</dbReference>
<dbReference type="EMBL" id="CP003236">
    <property type="protein sequence ID" value="AFK52098.1"/>
    <property type="molecule type" value="Genomic_DNA"/>
</dbReference>
<proteinExistence type="predicted"/>
<accession>I3TH60</accession>
<dbReference type="HOGENOM" id="CLU_052345_3_1_5"/>
<evidence type="ECO:0000256" key="3">
    <source>
        <dbReference type="ARBA" id="ARBA00023163"/>
    </source>
</evidence>
<evidence type="ECO:0000256" key="1">
    <source>
        <dbReference type="ARBA" id="ARBA00023015"/>
    </source>
</evidence>
<dbReference type="Gene3D" id="1.10.10.60">
    <property type="entry name" value="Homeodomain-like"/>
    <property type="match status" value="1"/>
</dbReference>
<dbReference type="PROSITE" id="PS00041">
    <property type="entry name" value="HTH_ARAC_FAMILY_1"/>
    <property type="match status" value="1"/>
</dbReference>
<evidence type="ECO:0000259" key="4">
    <source>
        <dbReference type="PROSITE" id="PS01124"/>
    </source>
</evidence>
<dbReference type="InterPro" id="IPR020449">
    <property type="entry name" value="Tscrpt_reg_AraC-type_HTH"/>
</dbReference>
<evidence type="ECO:0000313" key="6">
    <source>
        <dbReference type="Proteomes" id="UP000005258"/>
    </source>
</evidence>
<dbReference type="InterPro" id="IPR009057">
    <property type="entry name" value="Homeodomain-like_sf"/>
</dbReference>
<organism evidence="5 6">
    <name type="scientific">Tistrella mobilis (strain KA081020-065)</name>
    <dbReference type="NCBI Taxonomy" id="1110502"/>
    <lineage>
        <taxon>Bacteria</taxon>
        <taxon>Pseudomonadati</taxon>
        <taxon>Pseudomonadota</taxon>
        <taxon>Alphaproteobacteria</taxon>
        <taxon>Geminicoccales</taxon>
        <taxon>Geminicoccaceae</taxon>
        <taxon>Tistrella</taxon>
    </lineage>
</organism>
<dbReference type="AlphaFoldDB" id="I3TH60"/>
<dbReference type="eggNOG" id="COG2207">
    <property type="taxonomic scope" value="Bacteria"/>
</dbReference>
<dbReference type="PANTHER" id="PTHR47893:SF1">
    <property type="entry name" value="REGULATORY PROTEIN PCHR"/>
    <property type="match status" value="1"/>
</dbReference>
<keyword evidence="6" id="KW-1185">Reference proteome</keyword>
<keyword evidence="3" id="KW-0804">Transcription</keyword>
<feature type="domain" description="HTH araC/xylS-type" evidence="4">
    <location>
        <begin position="212"/>
        <end position="309"/>
    </location>
</feature>
<dbReference type="RefSeq" id="WP_014743778.1">
    <property type="nucleotide sequence ID" value="NC_017956.1"/>
</dbReference>
<dbReference type="SUPFAM" id="SSF46689">
    <property type="entry name" value="Homeodomain-like"/>
    <property type="match status" value="1"/>
</dbReference>